<reference evidence="3" key="2">
    <citation type="journal article" date="2017" name="Nat. Plants">
        <title>The Aegilops tauschii genome reveals multiple impacts of transposons.</title>
        <authorList>
            <person name="Zhao G."/>
            <person name="Zou C."/>
            <person name="Li K."/>
            <person name="Wang K."/>
            <person name="Li T."/>
            <person name="Gao L."/>
            <person name="Zhang X."/>
            <person name="Wang H."/>
            <person name="Yang Z."/>
            <person name="Liu X."/>
            <person name="Jiang W."/>
            <person name="Mao L."/>
            <person name="Kong X."/>
            <person name="Jiao Y."/>
            <person name="Jia J."/>
        </authorList>
    </citation>
    <scope>NUCLEOTIDE SEQUENCE [LARGE SCALE GENOMIC DNA]</scope>
    <source>
        <strain evidence="3">cv. AL8/78</strain>
    </source>
</reference>
<dbReference type="Proteomes" id="UP000015105">
    <property type="component" value="Chromosome 1D"/>
</dbReference>
<organism evidence="2 3">
    <name type="scientific">Aegilops tauschii subsp. strangulata</name>
    <name type="common">Goatgrass</name>
    <dbReference type="NCBI Taxonomy" id="200361"/>
    <lineage>
        <taxon>Eukaryota</taxon>
        <taxon>Viridiplantae</taxon>
        <taxon>Streptophyta</taxon>
        <taxon>Embryophyta</taxon>
        <taxon>Tracheophyta</taxon>
        <taxon>Spermatophyta</taxon>
        <taxon>Magnoliopsida</taxon>
        <taxon>Liliopsida</taxon>
        <taxon>Poales</taxon>
        <taxon>Poaceae</taxon>
        <taxon>BOP clade</taxon>
        <taxon>Pooideae</taxon>
        <taxon>Triticodae</taxon>
        <taxon>Triticeae</taxon>
        <taxon>Triticinae</taxon>
        <taxon>Aegilops</taxon>
    </lineage>
</organism>
<dbReference type="PIRSF" id="PIRSF015417">
    <property type="entry name" value="T31B5_30_vWA"/>
    <property type="match status" value="1"/>
</dbReference>
<dbReference type="Gramene" id="AET1Gv20270600.23">
    <property type="protein sequence ID" value="AET1Gv20270600.23"/>
    <property type="gene ID" value="AET1Gv20270600"/>
</dbReference>
<keyword evidence="3" id="KW-1185">Reference proteome</keyword>
<name>A0A452Y365_AEGTS</name>
<reference evidence="2" key="4">
    <citation type="submission" date="2019-03" db="UniProtKB">
        <authorList>
            <consortium name="EnsemblPlants"/>
        </authorList>
    </citation>
    <scope>IDENTIFICATION</scope>
</reference>
<reference evidence="3" key="1">
    <citation type="journal article" date="2014" name="Science">
        <title>Ancient hybridizations among the ancestral genomes of bread wheat.</title>
        <authorList>
            <consortium name="International Wheat Genome Sequencing Consortium,"/>
            <person name="Marcussen T."/>
            <person name="Sandve S.R."/>
            <person name="Heier L."/>
            <person name="Spannagl M."/>
            <person name="Pfeifer M."/>
            <person name="Jakobsen K.S."/>
            <person name="Wulff B.B."/>
            <person name="Steuernagel B."/>
            <person name="Mayer K.F."/>
            <person name="Olsen O.A."/>
        </authorList>
    </citation>
    <scope>NUCLEOTIDE SEQUENCE [LARGE SCALE GENOMIC DNA]</scope>
    <source>
        <strain evidence="3">cv. AL8/78</strain>
    </source>
</reference>
<dbReference type="EnsemblPlants" id="AET1Gv20270600.23">
    <property type="protein sequence ID" value="AET1Gv20270600.23"/>
    <property type="gene ID" value="AET1Gv20270600"/>
</dbReference>
<protein>
    <recommendedName>
        <fullName evidence="1">DUF2828 domain-containing protein</fullName>
    </recommendedName>
</protein>
<dbReference type="PANTHER" id="PTHR31373:SF30">
    <property type="entry name" value="TROVE DOMAIN-CONTAINING PROTEIN"/>
    <property type="match status" value="1"/>
</dbReference>
<proteinExistence type="predicted"/>
<dbReference type="PANTHER" id="PTHR31373">
    <property type="entry name" value="OS06G0652100 PROTEIN"/>
    <property type="match status" value="1"/>
</dbReference>
<dbReference type="InterPro" id="IPR058580">
    <property type="entry name" value="DUF2828"/>
</dbReference>
<accession>A0A452Y365</accession>
<evidence type="ECO:0000313" key="2">
    <source>
        <dbReference type="EnsemblPlants" id="AET1Gv20270600.23"/>
    </source>
</evidence>
<evidence type="ECO:0000259" key="1">
    <source>
        <dbReference type="Pfam" id="PF11443"/>
    </source>
</evidence>
<dbReference type="AlphaFoldDB" id="A0A452Y365"/>
<sequence length="135" mass="15235">GVADLFAGLLKSDQEHLHAGDTAKIVFAAKWCPSLRSSYDRATLLCEAIARRVFPRDSSPEYLAIPDKHYAYRVRNRLRREVQVPLRKVLELPEVYMSAGKWDELPCARAWRPRPCASTRGVLAVLLSSGPWTLS</sequence>
<dbReference type="Pfam" id="PF11443">
    <property type="entry name" value="DUF2828"/>
    <property type="match status" value="1"/>
</dbReference>
<reference evidence="2" key="3">
    <citation type="journal article" date="2017" name="Nature">
        <title>Genome sequence of the progenitor of the wheat D genome Aegilops tauschii.</title>
        <authorList>
            <person name="Luo M.C."/>
            <person name="Gu Y.Q."/>
            <person name="Puiu D."/>
            <person name="Wang H."/>
            <person name="Twardziok S.O."/>
            <person name="Deal K.R."/>
            <person name="Huo N."/>
            <person name="Zhu T."/>
            <person name="Wang L."/>
            <person name="Wang Y."/>
            <person name="McGuire P.E."/>
            <person name="Liu S."/>
            <person name="Long H."/>
            <person name="Ramasamy R.K."/>
            <person name="Rodriguez J.C."/>
            <person name="Van S.L."/>
            <person name="Yuan L."/>
            <person name="Wang Z."/>
            <person name="Xia Z."/>
            <person name="Xiao L."/>
            <person name="Anderson O.D."/>
            <person name="Ouyang S."/>
            <person name="Liang Y."/>
            <person name="Zimin A.V."/>
            <person name="Pertea G."/>
            <person name="Qi P."/>
            <person name="Bennetzen J.L."/>
            <person name="Dai X."/>
            <person name="Dawson M.W."/>
            <person name="Muller H.G."/>
            <person name="Kugler K."/>
            <person name="Rivarola-Duarte L."/>
            <person name="Spannagl M."/>
            <person name="Mayer K.F.X."/>
            <person name="Lu F.H."/>
            <person name="Bevan M.W."/>
            <person name="Leroy P."/>
            <person name="Li P."/>
            <person name="You F.M."/>
            <person name="Sun Q."/>
            <person name="Liu Z."/>
            <person name="Lyons E."/>
            <person name="Wicker T."/>
            <person name="Salzberg S.L."/>
            <person name="Devos K.M."/>
            <person name="Dvorak J."/>
        </authorList>
    </citation>
    <scope>NUCLEOTIDE SEQUENCE [LARGE SCALE GENOMIC DNA]</scope>
    <source>
        <strain evidence="2">cv. AL8/78</strain>
    </source>
</reference>
<feature type="domain" description="DUF2828" evidence="1">
    <location>
        <begin position="2"/>
        <end position="109"/>
    </location>
</feature>
<reference evidence="2" key="5">
    <citation type="journal article" date="2021" name="G3 (Bethesda)">
        <title>Aegilops tauschii genome assembly Aet v5.0 features greater sequence contiguity and improved annotation.</title>
        <authorList>
            <person name="Wang L."/>
            <person name="Zhu T."/>
            <person name="Rodriguez J.C."/>
            <person name="Deal K.R."/>
            <person name="Dubcovsky J."/>
            <person name="McGuire P.E."/>
            <person name="Lux T."/>
            <person name="Spannagl M."/>
            <person name="Mayer K.F.X."/>
            <person name="Baldrich P."/>
            <person name="Meyers B.C."/>
            <person name="Huo N."/>
            <person name="Gu Y.Q."/>
            <person name="Zhou H."/>
            <person name="Devos K.M."/>
            <person name="Bennetzen J.L."/>
            <person name="Unver T."/>
            <person name="Budak H."/>
            <person name="Gulick P.J."/>
            <person name="Galiba G."/>
            <person name="Kalapos B."/>
            <person name="Nelson D.R."/>
            <person name="Li P."/>
            <person name="You F.M."/>
            <person name="Luo M.C."/>
            <person name="Dvorak J."/>
        </authorList>
    </citation>
    <scope>NUCLEOTIDE SEQUENCE [LARGE SCALE GENOMIC DNA]</scope>
    <source>
        <strain evidence="2">cv. AL8/78</strain>
    </source>
</reference>
<dbReference type="InterPro" id="IPR011205">
    <property type="entry name" value="UCP015417_vWA"/>
</dbReference>
<evidence type="ECO:0000313" key="3">
    <source>
        <dbReference type="Proteomes" id="UP000015105"/>
    </source>
</evidence>